<dbReference type="PANTHER" id="PTHR22599">
    <property type="entry name" value="MPS ONE BINDER KINASE ACTIVATOR-LIKE MOB"/>
    <property type="match status" value="1"/>
</dbReference>
<proteinExistence type="predicted"/>
<feature type="binding site" evidence="1">
    <location>
        <position position="187"/>
    </location>
    <ligand>
        <name>Zn(2+)</name>
        <dbReference type="ChEBI" id="CHEBI:29105"/>
    </ligand>
</feature>
<feature type="binding site" evidence="1">
    <location>
        <position position="103"/>
    </location>
    <ligand>
        <name>Zn(2+)</name>
        <dbReference type="ChEBI" id="CHEBI:29105"/>
    </ligand>
</feature>
<feature type="region of interest" description="Disordered" evidence="2">
    <location>
        <begin position="328"/>
        <end position="373"/>
    </location>
</feature>
<dbReference type="InterPro" id="IPR005301">
    <property type="entry name" value="MOB_kinase_act_fam"/>
</dbReference>
<feature type="binding site" evidence="1">
    <location>
        <position position="108"/>
    </location>
    <ligand>
        <name>Zn(2+)</name>
        <dbReference type="ChEBI" id="CHEBI:29105"/>
    </ligand>
</feature>
<organism evidence="3 4">
    <name type="scientific">Phellinidium pouzarii</name>
    <dbReference type="NCBI Taxonomy" id="167371"/>
    <lineage>
        <taxon>Eukaryota</taxon>
        <taxon>Fungi</taxon>
        <taxon>Dikarya</taxon>
        <taxon>Basidiomycota</taxon>
        <taxon>Agaricomycotina</taxon>
        <taxon>Agaricomycetes</taxon>
        <taxon>Hymenochaetales</taxon>
        <taxon>Hymenochaetaceae</taxon>
        <taxon>Phellinidium</taxon>
    </lineage>
</organism>
<feature type="region of interest" description="Disordered" evidence="2">
    <location>
        <begin position="515"/>
        <end position="721"/>
    </location>
</feature>
<dbReference type="SMART" id="SM01388">
    <property type="entry name" value="Mob1_phocein"/>
    <property type="match status" value="1"/>
</dbReference>
<protein>
    <recommendedName>
        <fullName evidence="5">Mob1/phocein</fullName>
    </recommendedName>
</protein>
<feature type="compositionally biased region" description="Basic and acidic residues" evidence="2">
    <location>
        <begin position="264"/>
        <end position="281"/>
    </location>
</feature>
<dbReference type="EMBL" id="SGPK01000162">
    <property type="protein sequence ID" value="THH07049.1"/>
    <property type="molecule type" value="Genomic_DNA"/>
</dbReference>
<feature type="binding site" evidence="1">
    <location>
        <position position="182"/>
    </location>
    <ligand>
        <name>Zn(2+)</name>
        <dbReference type="ChEBI" id="CHEBI:29105"/>
    </ligand>
</feature>
<dbReference type="Proteomes" id="UP000308199">
    <property type="component" value="Unassembled WGS sequence"/>
</dbReference>
<evidence type="ECO:0000256" key="1">
    <source>
        <dbReference type="PIRSR" id="PIRSR605301-1"/>
    </source>
</evidence>
<accession>A0A4S4L6K4</accession>
<feature type="compositionally biased region" description="Acidic residues" evidence="2">
    <location>
        <begin position="335"/>
        <end position="350"/>
    </location>
</feature>
<reference evidence="3 4" key="1">
    <citation type="submission" date="2019-02" db="EMBL/GenBank/DDBJ databases">
        <title>Genome sequencing of the rare red list fungi Phellinidium pouzarii.</title>
        <authorList>
            <person name="Buettner E."/>
            <person name="Kellner H."/>
        </authorList>
    </citation>
    <scope>NUCLEOTIDE SEQUENCE [LARGE SCALE GENOMIC DNA]</scope>
    <source>
        <strain evidence="3 4">DSM 108285</strain>
    </source>
</reference>
<evidence type="ECO:0000256" key="2">
    <source>
        <dbReference type="SAM" id="MobiDB-lite"/>
    </source>
</evidence>
<dbReference type="Gene3D" id="1.20.140.30">
    <property type="entry name" value="MOB kinase activator"/>
    <property type="match status" value="1"/>
</dbReference>
<dbReference type="SUPFAM" id="SSF101152">
    <property type="entry name" value="Mob1/phocein"/>
    <property type="match status" value="1"/>
</dbReference>
<dbReference type="OrthoDB" id="10262609at2759"/>
<feature type="compositionally biased region" description="Acidic residues" evidence="2">
    <location>
        <begin position="581"/>
        <end position="590"/>
    </location>
</feature>
<feature type="compositionally biased region" description="Acidic residues" evidence="2">
    <location>
        <begin position="545"/>
        <end position="554"/>
    </location>
</feature>
<feature type="region of interest" description="Disordered" evidence="2">
    <location>
        <begin position="388"/>
        <end position="502"/>
    </location>
</feature>
<comment type="caution">
    <text evidence="3">The sequence shown here is derived from an EMBL/GenBank/DDBJ whole genome shotgun (WGS) entry which is preliminary data.</text>
</comment>
<name>A0A4S4L6K4_9AGAM</name>
<keyword evidence="1" id="KW-0479">Metal-binding</keyword>
<evidence type="ECO:0000313" key="3">
    <source>
        <dbReference type="EMBL" id="THH07049.1"/>
    </source>
</evidence>
<feature type="compositionally biased region" description="Basic and acidic residues" evidence="2">
    <location>
        <begin position="360"/>
        <end position="373"/>
    </location>
</feature>
<dbReference type="AlphaFoldDB" id="A0A4S4L6K4"/>
<dbReference type="InterPro" id="IPR036703">
    <property type="entry name" value="MOB_kinase_act_sf"/>
</dbReference>
<feature type="region of interest" description="Disordered" evidence="2">
    <location>
        <begin position="255"/>
        <end position="289"/>
    </location>
</feature>
<keyword evidence="1" id="KW-0862">Zinc</keyword>
<sequence>MRGSRLSSFYPTVPIDGPSMSDLDSAFQLQEYIALLIRKDPHDVDTIVANPGRLGVKSQSEQAVDKDSKGEIIVDEACWIYEQLRRLAQDLTHPLITSLQQECTRTSCPEMKAGEWLYLCVAHGNDGAMEQCCAIDYIIHTLDSATALLNSPRAFPSRISIPPSSIRHFSSLARRLGRIFAHAFFHHREAFEATEAENALYARFLALTARFDLVPPEFLVIPPRIISLDASESSSFDAENARDAQPPRLLGAALNPTASARSGSPEKENPTTSEKLNESPRKSGRARTDTMVYSDAAAFSEELRGAGGSPAASSSGLSDVEKELAAQAGRLRDEGIDDNDNDDDDDDDRNDNEVAGLTEDSERGDEGIPHLDALKMVASSTEIANACGESYSGELDTAAQSLSEPEKEKEGEPEAPPYTLTFSASGTMKGALPPGVIPSSSAITLEPALLGSIPDSDASGPKEEGQPSELMALETLSDTLERTAGRDNTESQAEREEETDARLAALVARKNVLDAAAGAASESVDAHNPPLTADNEGVYGGENEAGTELDDSYDDYGRYTGVERELQTFGADEPRQYRFDDLDDEEPDNEEKEKKEGDDAEETESVRDLEFVMIGKQGEVCPEPNAEPRLESTIPETSGAQPEDDPATGAGTNETQDAIDATPEGPTEKPAPETAVEEETPNVDFPAEVEDVVKAEEADTSLDPNVTLDEDLADVEKVLRD</sequence>
<gene>
    <name evidence="3" type="ORF">EW145_g3653</name>
</gene>
<evidence type="ECO:0000313" key="4">
    <source>
        <dbReference type="Proteomes" id="UP000308199"/>
    </source>
</evidence>
<feature type="compositionally biased region" description="Basic and acidic residues" evidence="2">
    <location>
        <begin position="479"/>
        <end position="494"/>
    </location>
</feature>
<feature type="compositionally biased region" description="Basic and acidic residues" evidence="2">
    <location>
        <begin position="555"/>
        <end position="580"/>
    </location>
</feature>
<keyword evidence="4" id="KW-1185">Reference proteome</keyword>
<evidence type="ECO:0008006" key="5">
    <source>
        <dbReference type="Google" id="ProtNLM"/>
    </source>
</evidence>
<dbReference type="Pfam" id="PF03637">
    <property type="entry name" value="Mob1_phocein"/>
    <property type="match status" value="1"/>
</dbReference>